<protein>
    <recommendedName>
        <fullName evidence="7">Glycerate kinase</fullName>
    </recommendedName>
</protein>
<dbReference type="Proteomes" id="UP000193866">
    <property type="component" value="Unassembled WGS sequence"/>
</dbReference>
<accession>A0A1X1YMZ0</accession>
<dbReference type="PANTHER" id="PTHR21599:SF0">
    <property type="entry name" value="GLYCERATE KINASE"/>
    <property type="match status" value="1"/>
</dbReference>
<dbReference type="Pfam" id="PF02595">
    <property type="entry name" value="Gly_kinase"/>
    <property type="match status" value="2"/>
</dbReference>
<keyword evidence="2 4" id="KW-0808">Transferase</keyword>
<sequence>MAHDPGTGSGSRVLRVLIAPDCYGESLTAVQAAAAISTGWHRSRPHDRLAIAPQSDGGPGFVAVLAERLGTVQRSRVSGPLEQPVDADWLWDDASKTAYLECAQACGLALLGGPPSPRTALAAHSRGVGQLVDAALAAGAERIVVGLGGSACTDGGRGMVDELGGLAVGRRRLADVELTAACDVEYPLLGPWGAARVFGPQKGADAATVAVLESRLAAWATELDAAAGWEVSAASGAGAAGGIGAALLALGGVVESGAQIVARHTDLEAALAAADVLITGEGRFDEQSLHGKVVGSLASAARARELPLLVLAGQIGLDEPALRSAGVLAARAIADHAGSVGLALIDAANQLIDLTAVLAAQVGASPVDPPRPAGQ</sequence>
<evidence type="ECO:0000256" key="4">
    <source>
        <dbReference type="PIRNR" id="PIRNR006078"/>
    </source>
</evidence>
<keyword evidence="6" id="KW-1185">Reference proteome</keyword>
<gene>
    <name evidence="5" type="ORF">AWC16_08145</name>
</gene>
<dbReference type="OrthoDB" id="9774290at2"/>
<comment type="similarity">
    <text evidence="1 4">Belongs to the glycerate kinase type-1 family.</text>
</comment>
<dbReference type="Gene3D" id="3.90.1510.10">
    <property type="entry name" value="Glycerate kinase, domain 2"/>
    <property type="match status" value="2"/>
</dbReference>
<evidence type="ECO:0000313" key="5">
    <source>
        <dbReference type="EMBL" id="ORW12371.1"/>
    </source>
</evidence>
<dbReference type="GO" id="GO:0031388">
    <property type="term" value="P:organic acid phosphorylation"/>
    <property type="evidence" value="ECO:0007669"/>
    <property type="project" value="UniProtKB-UniRule"/>
</dbReference>
<evidence type="ECO:0000256" key="2">
    <source>
        <dbReference type="ARBA" id="ARBA00022679"/>
    </source>
</evidence>
<dbReference type="PIRSF" id="PIRSF006078">
    <property type="entry name" value="GlxK"/>
    <property type="match status" value="1"/>
</dbReference>
<dbReference type="InterPro" id="IPR004381">
    <property type="entry name" value="Glycerate_kinase"/>
</dbReference>
<dbReference type="STRING" id="1108812.AWC16_08145"/>
<dbReference type="SUPFAM" id="SSF110738">
    <property type="entry name" value="Glycerate kinase I"/>
    <property type="match status" value="1"/>
</dbReference>
<dbReference type="GO" id="GO:0008887">
    <property type="term" value="F:glycerate kinase activity"/>
    <property type="evidence" value="ECO:0007669"/>
    <property type="project" value="UniProtKB-UniRule"/>
</dbReference>
<dbReference type="EMBL" id="LQPG01000011">
    <property type="protein sequence ID" value="ORW12371.1"/>
    <property type="molecule type" value="Genomic_DNA"/>
</dbReference>
<dbReference type="InterPro" id="IPR036129">
    <property type="entry name" value="Glycerate_kinase_sf"/>
</dbReference>
<evidence type="ECO:0008006" key="7">
    <source>
        <dbReference type="Google" id="ProtNLM"/>
    </source>
</evidence>
<dbReference type="InterPro" id="IPR018193">
    <property type="entry name" value="Glyc_kinase_flavodox-like_fold"/>
</dbReference>
<evidence type="ECO:0000256" key="3">
    <source>
        <dbReference type="ARBA" id="ARBA00022777"/>
    </source>
</evidence>
<name>A0A1X1YMZ0_9MYCO</name>
<keyword evidence="3 4" id="KW-0418">Kinase</keyword>
<comment type="caution">
    <text evidence="5">The sequence shown here is derived from an EMBL/GenBank/DDBJ whole genome shotgun (WGS) entry which is preliminary data.</text>
</comment>
<reference evidence="5 6" key="1">
    <citation type="submission" date="2016-01" db="EMBL/GenBank/DDBJ databases">
        <title>The new phylogeny of the genus Mycobacterium.</title>
        <authorList>
            <person name="Tarcisio F."/>
            <person name="Conor M."/>
            <person name="Antonella G."/>
            <person name="Elisabetta G."/>
            <person name="Giulia F.S."/>
            <person name="Sara T."/>
            <person name="Anna F."/>
            <person name="Clotilde B."/>
            <person name="Roberto B."/>
            <person name="Veronica D.S."/>
            <person name="Fabio R."/>
            <person name="Monica P."/>
            <person name="Olivier J."/>
            <person name="Enrico T."/>
            <person name="Nicola S."/>
        </authorList>
    </citation>
    <scope>NUCLEOTIDE SEQUENCE [LARGE SCALE GENOMIC DNA]</scope>
    <source>
        <strain evidence="5 6">DSM 45394</strain>
    </source>
</reference>
<evidence type="ECO:0000313" key="6">
    <source>
        <dbReference type="Proteomes" id="UP000193866"/>
    </source>
</evidence>
<organism evidence="5 6">
    <name type="scientific">Mycolicibacter longobardus</name>
    <dbReference type="NCBI Taxonomy" id="1108812"/>
    <lineage>
        <taxon>Bacteria</taxon>
        <taxon>Bacillati</taxon>
        <taxon>Actinomycetota</taxon>
        <taxon>Actinomycetes</taxon>
        <taxon>Mycobacteriales</taxon>
        <taxon>Mycobacteriaceae</taxon>
        <taxon>Mycolicibacter</taxon>
    </lineage>
</organism>
<dbReference type="PANTHER" id="PTHR21599">
    <property type="entry name" value="GLYCERATE KINASE"/>
    <property type="match status" value="1"/>
</dbReference>
<dbReference type="Gene3D" id="3.40.50.10350">
    <property type="entry name" value="Glycerate kinase, domain 1"/>
    <property type="match status" value="2"/>
</dbReference>
<dbReference type="AlphaFoldDB" id="A0A1X1YMZ0"/>
<proteinExistence type="inferred from homology"/>
<dbReference type="InterPro" id="IPR018197">
    <property type="entry name" value="Glycerate_kinase_RE-like"/>
</dbReference>
<dbReference type="RefSeq" id="WP_085264007.1">
    <property type="nucleotide sequence ID" value="NZ_LQPG01000011.1"/>
</dbReference>
<evidence type="ECO:0000256" key="1">
    <source>
        <dbReference type="ARBA" id="ARBA00006284"/>
    </source>
</evidence>